<keyword evidence="5" id="KW-1185">Reference proteome</keyword>
<accession>A0AAD9BXC1</accession>
<dbReference type="PANTHER" id="PTHR48078">
    <property type="entry name" value="THREONINE DEHYDRATASE, MITOCHONDRIAL-RELATED"/>
    <property type="match status" value="1"/>
</dbReference>
<dbReference type="AlphaFoldDB" id="A0AAD9BXC1"/>
<proteinExistence type="predicted"/>
<reference evidence="4" key="1">
    <citation type="submission" date="2023-04" db="EMBL/GenBank/DDBJ databases">
        <title>Chromosome-level genome of Chaenocephalus aceratus.</title>
        <authorList>
            <person name="Park H."/>
        </authorList>
    </citation>
    <scope>NUCLEOTIDE SEQUENCE</scope>
    <source>
        <strain evidence="4">DE</strain>
        <tissue evidence="4">Muscle</tissue>
    </source>
</reference>
<dbReference type="SUPFAM" id="SSF53686">
    <property type="entry name" value="Tryptophan synthase beta subunit-like PLP-dependent enzymes"/>
    <property type="match status" value="1"/>
</dbReference>
<dbReference type="InterPro" id="IPR050147">
    <property type="entry name" value="Ser/Thr_Dehydratase"/>
</dbReference>
<dbReference type="GO" id="GO:0004794">
    <property type="term" value="F:threonine deaminase activity"/>
    <property type="evidence" value="ECO:0007669"/>
    <property type="project" value="TreeGrafter"/>
</dbReference>
<dbReference type="Proteomes" id="UP001228049">
    <property type="component" value="Unassembled WGS sequence"/>
</dbReference>
<evidence type="ECO:0000313" key="4">
    <source>
        <dbReference type="EMBL" id="KAK1892045.1"/>
    </source>
</evidence>
<dbReference type="InterPro" id="IPR036052">
    <property type="entry name" value="TrpB-like_PALP_sf"/>
</dbReference>
<name>A0AAD9BXC1_DISEL</name>
<gene>
    <name evidence="4" type="ORF">KUDE01_007122</name>
</gene>
<evidence type="ECO:0000256" key="3">
    <source>
        <dbReference type="ARBA" id="ARBA00023239"/>
    </source>
</evidence>
<dbReference type="GO" id="GO:0009097">
    <property type="term" value="P:isoleucine biosynthetic process"/>
    <property type="evidence" value="ECO:0007669"/>
    <property type="project" value="TreeGrafter"/>
</dbReference>
<evidence type="ECO:0000256" key="2">
    <source>
        <dbReference type="ARBA" id="ARBA00022898"/>
    </source>
</evidence>
<comment type="cofactor">
    <cofactor evidence="1">
        <name>pyridoxal 5'-phosphate</name>
        <dbReference type="ChEBI" id="CHEBI:597326"/>
    </cofactor>
</comment>
<dbReference type="GO" id="GO:0006567">
    <property type="term" value="P:L-threonine catabolic process"/>
    <property type="evidence" value="ECO:0007669"/>
    <property type="project" value="TreeGrafter"/>
</dbReference>
<evidence type="ECO:0000256" key="1">
    <source>
        <dbReference type="ARBA" id="ARBA00001933"/>
    </source>
</evidence>
<keyword evidence="2" id="KW-0663">Pyridoxal phosphate</keyword>
<comment type="caution">
    <text evidence="4">The sequence shown here is derived from an EMBL/GenBank/DDBJ whole genome shotgun (WGS) entry which is preliminary data.</text>
</comment>
<evidence type="ECO:0000313" key="5">
    <source>
        <dbReference type="Proteomes" id="UP001228049"/>
    </source>
</evidence>
<dbReference type="GO" id="GO:0006565">
    <property type="term" value="P:L-serine catabolic process"/>
    <property type="evidence" value="ECO:0007669"/>
    <property type="project" value="TreeGrafter"/>
</dbReference>
<dbReference type="PANTHER" id="PTHR48078:SF8">
    <property type="entry name" value="L-SERINE DEHYDRATASE_L-THREONINE DEAMINASE"/>
    <property type="match status" value="1"/>
</dbReference>
<protein>
    <submittedName>
        <fullName evidence="4">L-serine dehydratase/L-threonine deaminase</fullName>
    </submittedName>
</protein>
<dbReference type="EMBL" id="JASDAP010000013">
    <property type="protein sequence ID" value="KAK1892045.1"/>
    <property type="molecule type" value="Genomic_DNA"/>
</dbReference>
<organism evidence="4 5">
    <name type="scientific">Dissostichus eleginoides</name>
    <name type="common">Patagonian toothfish</name>
    <name type="synonym">Dissostichus amissus</name>
    <dbReference type="NCBI Taxonomy" id="100907"/>
    <lineage>
        <taxon>Eukaryota</taxon>
        <taxon>Metazoa</taxon>
        <taxon>Chordata</taxon>
        <taxon>Craniata</taxon>
        <taxon>Vertebrata</taxon>
        <taxon>Euteleostomi</taxon>
        <taxon>Actinopterygii</taxon>
        <taxon>Neopterygii</taxon>
        <taxon>Teleostei</taxon>
        <taxon>Neoteleostei</taxon>
        <taxon>Acanthomorphata</taxon>
        <taxon>Eupercaria</taxon>
        <taxon>Perciformes</taxon>
        <taxon>Notothenioidei</taxon>
        <taxon>Nototheniidae</taxon>
        <taxon>Dissostichus</taxon>
    </lineage>
</organism>
<sequence>MKAGELVTLPEITSVATTLGLTRVSAQTFKLVGEHTVFSELVTDQEAVKAVEHFVDDEKGEGKLAQRLGPVVIVVCGGNNISMEQLARLKKQLGIV</sequence>
<dbReference type="Gene3D" id="3.40.50.1100">
    <property type="match status" value="1"/>
</dbReference>
<dbReference type="GO" id="GO:0003941">
    <property type="term" value="F:L-serine ammonia-lyase activity"/>
    <property type="evidence" value="ECO:0007669"/>
    <property type="project" value="TreeGrafter"/>
</dbReference>
<keyword evidence="3" id="KW-0456">Lyase</keyword>